<dbReference type="EMBL" id="SRLO01000444">
    <property type="protein sequence ID" value="TNN55834.1"/>
    <property type="molecule type" value="Genomic_DNA"/>
</dbReference>
<name>A0A4Z2GTA9_9TELE</name>
<keyword evidence="2" id="KW-1185">Reference proteome</keyword>
<accession>A0A4Z2GTA9</accession>
<dbReference type="AlphaFoldDB" id="A0A4Z2GTA9"/>
<evidence type="ECO:0000313" key="1">
    <source>
        <dbReference type="EMBL" id="TNN55834.1"/>
    </source>
</evidence>
<dbReference type="Proteomes" id="UP000314294">
    <property type="component" value="Unassembled WGS sequence"/>
</dbReference>
<gene>
    <name evidence="1" type="ORF">EYF80_033912</name>
</gene>
<sequence length="84" mass="9675">MERTLPKLDLQTRVPRSLLAAGVFVSDRRMHREGGRQSASVSPHGCEEIIGNVNNRSGCSVHLREMRRQFWSFCFLNEAKRTLF</sequence>
<organism evidence="1 2">
    <name type="scientific">Liparis tanakae</name>
    <name type="common">Tanaka's snailfish</name>
    <dbReference type="NCBI Taxonomy" id="230148"/>
    <lineage>
        <taxon>Eukaryota</taxon>
        <taxon>Metazoa</taxon>
        <taxon>Chordata</taxon>
        <taxon>Craniata</taxon>
        <taxon>Vertebrata</taxon>
        <taxon>Euteleostomi</taxon>
        <taxon>Actinopterygii</taxon>
        <taxon>Neopterygii</taxon>
        <taxon>Teleostei</taxon>
        <taxon>Neoteleostei</taxon>
        <taxon>Acanthomorphata</taxon>
        <taxon>Eupercaria</taxon>
        <taxon>Perciformes</taxon>
        <taxon>Cottioidei</taxon>
        <taxon>Cottales</taxon>
        <taxon>Liparidae</taxon>
        <taxon>Liparis</taxon>
    </lineage>
</organism>
<comment type="caution">
    <text evidence="1">The sequence shown here is derived from an EMBL/GenBank/DDBJ whole genome shotgun (WGS) entry which is preliminary data.</text>
</comment>
<evidence type="ECO:0000313" key="2">
    <source>
        <dbReference type="Proteomes" id="UP000314294"/>
    </source>
</evidence>
<proteinExistence type="predicted"/>
<reference evidence="1 2" key="1">
    <citation type="submission" date="2019-03" db="EMBL/GenBank/DDBJ databases">
        <title>First draft genome of Liparis tanakae, snailfish: a comprehensive survey of snailfish specific genes.</title>
        <authorList>
            <person name="Kim W."/>
            <person name="Song I."/>
            <person name="Jeong J.-H."/>
            <person name="Kim D."/>
            <person name="Kim S."/>
            <person name="Ryu S."/>
            <person name="Song J.Y."/>
            <person name="Lee S.K."/>
        </authorList>
    </citation>
    <scope>NUCLEOTIDE SEQUENCE [LARGE SCALE GENOMIC DNA]</scope>
    <source>
        <tissue evidence="1">Muscle</tissue>
    </source>
</reference>
<protein>
    <submittedName>
        <fullName evidence="1">Uncharacterized protein</fullName>
    </submittedName>
</protein>